<dbReference type="PANTHER" id="PTHR47284">
    <property type="entry name" value="FATTY-ACID-BINDING PROTEIN 2"/>
    <property type="match status" value="1"/>
</dbReference>
<dbReference type="Gene3D" id="3.50.70.10">
    <property type="match status" value="1"/>
</dbReference>
<evidence type="ECO:0000313" key="5">
    <source>
        <dbReference type="Proteomes" id="UP000788993"/>
    </source>
</evidence>
<dbReference type="InterPro" id="IPR016087">
    <property type="entry name" value="Chalcone_isomerase"/>
</dbReference>
<reference evidence="4" key="2">
    <citation type="submission" date="2021-01" db="EMBL/GenBank/DDBJ databases">
        <authorList>
            <person name="Schikora-Tamarit M.A."/>
        </authorList>
    </citation>
    <scope>NUCLEOTIDE SEQUENCE</scope>
    <source>
        <strain evidence="4">NCAIM Y.01608</strain>
    </source>
</reference>
<evidence type="ECO:0000313" key="4">
    <source>
        <dbReference type="EMBL" id="KAH3674106.1"/>
    </source>
</evidence>
<dbReference type="SUPFAM" id="SSF54626">
    <property type="entry name" value="Chalcone isomerase"/>
    <property type="match status" value="1"/>
</dbReference>
<gene>
    <name evidence="4" type="ORF">OGATHE_002086</name>
</gene>
<dbReference type="AlphaFoldDB" id="A0A9P8TDB0"/>
<keyword evidence="5" id="KW-1185">Reference proteome</keyword>
<reference evidence="4" key="1">
    <citation type="journal article" date="2021" name="Open Biol.">
        <title>Shared evolutionary footprints suggest mitochondrial oxidative damage underlies multiple complex I losses in fungi.</title>
        <authorList>
            <person name="Schikora-Tamarit M.A."/>
            <person name="Marcet-Houben M."/>
            <person name="Nosek J."/>
            <person name="Gabaldon T."/>
        </authorList>
    </citation>
    <scope>NUCLEOTIDE SEQUENCE</scope>
    <source>
        <strain evidence="4">NCAIM Y.01608</strain>
    </source>
</reference>
<evidence type="ECO:0000259" key="3">
    <source>
        <dbReference type="Pfam" id="PF16035"/>
    </source>
</evidence>
<dbReference type="GO" id="GO:0016872">
    <property type="term" value="F:intramolecular lyase activity"/>
    <property type="evidence" value="ECO:0007669"/>
    <property type="project" value="InterPro"/>
</dbReference>
<evidence type="ECO:0000256" key="1">
    <source>
        <dbReference type="ARBA" id="ARBA00009111"/>
    </source>
</evidence>
<dbReference type="InterPro" id="IPR036298">
    <property type="entry name" value="Chalcone_isomerase_sf"/>
</dbReference>
<feature type="domain" description="Chalcone isomerase" evidence="3">
    <location>
        <begin position="156"/>
        <end position="353"/>
    </location>
</feature>
<dbReference type="Proteomes" id="UP000788993">
    <property type="component" value="Unassembled WGS sequence"/>
</dbReference>
<sequence length="362" mass="39748">MRAMNVRSRNLEIFSNGGSGTMNSRFVSSVSVTCSVDLSRDSGSGRGSFDITNTREKSEKNTELEKLNLMLKFGLCAIKKTWPRLGRRAFSGVGHATSSRRLFASSGLGVAVGSYFSYTQLLSDAAPEQDPENLVSVDSSVHAFPVVTSDYLLQTPFQLLGYGIRMVTFLNMKVYALGIYVAREDLPLLKKTLTSVSPDPSQVAFSLRDPALSPQVVELLLSSGVRFSAKIVPVRNTDFNHLRDGLIKSIKSNPKYKELMKRGDGTDEKLNAGLDQLRKAFGARKMTATKNSTLMLQILSDGKLALSFQLYTTQDQMAEPFRMGVVEEPLIGRLLFMSYLSGAKPLSEPARSKAIDGFISLL</sequence>
<dbReference type="InterPro" id="IPR016088">
    <property type="entry name" value="Chalcone_isomerase_3-sand"/>
</dbReference>
<comment type="similarity">
    <text evidence="1">Belongs to the AIM18/AIM46 family.</text>
</comment>
<comment type="caution">
    <text evidence="4">The sequence shown here is derived from an EMBL/GenBank/DDBJ whole genome shotgun (WGS) entry which is preliminary data.</text>
</comment>
<name>A0A9P8TDB0_9ASCO</name>
<protein>
    <recommendedName>
        <fullName evidence="2">Altered inheritance of mitochondria protein 18, mitochondrial</fullName>
    </recommendedName>
</protein>
<accession>A0A9P8TDB0</accession>
<dbReference type="Pfam" id="PF16035">
    <property type="entry name" value="Chalcone_2"/>
    <property type="match status" value="1"/>
</dbReference>
<dbReference type="PANTHER" id="PTHR47284:SF3">
    <property type="entry name" value="FATTY-ACID-BINDING PROTEIN 2"/>
    <property type="match status" value="1"/>
</dbReference>
<evidence type="ECO:0000256" key="2">
    <source>
        <dbReference type="ARBA" id="ARBA00018755"/>
    </source>
</evidence>
<organism evidence="4 5">
    <name type="scientific">Ogataea polymorpha</name>
    <dbReference type="NCBI Taxonomy" id="460523"/>
    <lineage>
        <taxon>Eukaryota</taxon>
        <taxon>Fungi</taxon>
        <taxon>Dikarya</taxon>
        <taxon>Ascomycota</taxon>
        <taxon>Saccharomycotina</taxon>
        <taxon>Pichiomycetes</taxon>
        <taxon>Pichiales</taxon>
        <taxon>Pichiaceae</taxon>
        <taxon>Ogataea</taxon>
    </lineage>
</organism>
<proteinExistence type="inferred from homology"/>
<dbReference type="EMBL" id="JAEUBD010000526">
    <property type="protein sequence ID" value="KAH3674106.1"/>
    <property type="molecule type" value="Genomic_DNA"/>
</dbReference>